<reference evidence="1 2" key="1">
    <citation type="journal article" date="2007" name="Genome Res.">
        <title>Genome characteristics of facultatively symbiotic Frankia sp. strains reflect host range and host plant biogeography.</title>
        <authorList>
            <person name="Normand P."/>
            <person name="Lapierre P."/>
            <person name="Tisa L.S."/>
            <person name="Gogarten J.P."/>
            <person name="Alloisio N."/>
            <person name="Bagnarol E."/>
            <person name="Bassi C.A."/>
            <person name="Berry A.M."/>
            <person name="Bickhart D.M."/>
            <person name="Choisne N."/>
            <person name="Couloux A."/>
            <person name="Cournoyer B."/>
            <person name="Cruveiller S."/>
            <person name="Daubin V."/>
            <person name="Demange N."/>
            <person name="Francino M.P."/>
            <person name="Goltsman E."/>
            <person name="Huang Y."/>
            <person name="Kopp O.R."/>
            <person name="Labarre L."/>
            <person name="Lapidus A."/>
            <person name="Lavire C."/>
            <person name="Marechal J."/>
            <person name="Martinez M."/>
            <person name="Mastronunzio J.E."/>
            <person name="Mullin B.C."/>
            <person name="Niemann J."/>
            <person name="Pujic P."/>
            <person name="Rawnsley T."/>
            <person name="Rouy Z."/>
            <person name="Schenowitz C."/>
            <person name="Sellstedt A."/>
            <person name="Tavares F."/>
            <person name="Tomkins J.P."/>
            <person name="Vallenet D."/>
            <person name="Valverde C."/>
            <person name="Wall L.G."/>
            <person name="Wang Y."/>
            <person name="Medigue C."/>
            <person name="Benson D.R."/>
        </authorList>
    </citation>
    <scope>NUCLEOTIDE SEQUENCE [LARGE SCALE GENOMIC DNA]</scope>
    <source>
        <strain evidence="2">DSM 45818 / CECT 9043 / CcI3</strain>
    </source>
</reference>
<accession>Q2J7S9</accession>
<evidence type="ECO:0000313" key="1">
    <source>
        <dbReference type="EMBL" id="ABD12663.1"/>
    </source>
</evidence>
<dbReference type="EMBL" id="CP000249">
    <property type="protein sequence ID" value="ABD12663.1"/>
    <property type="molecule type" value="Genomic_DNA"/>
</dbReference>
<dbReference type="eggNOG" id="COG1595">
    <property type="taxonomic scope" value="Bacteria"/>
</dbReference>
<gene>
    <name evidence="1" type="ordered locus">Francci3_3306</name>
</gene>
<sequence>MSNDTYSDSDGERRRFVPRTAGLRRWQRDWERWSAGVEVTEGLRRWSLDPVLAAHCGSAVGLLAACGRDRAVAVAVADRRLAALIGHARAGDRAAARVVLERVMPALTVRAAERAGHADPAAMTGAGGGSAFGEVLVELVGAAWLVICTFPLDRRPRKIAANVVRDAVYRVFGYRPRMDRCTVYLDLLPEVPAGLDGRPVAGRGRGGASAELLDVLVEGRDGGVEPAHLRLLAELTLTGRSQAQVAARVGITDRGVRLRRDAAVRAVRAAVLPAAGSAPGESVAVPVPGGSAGVAA</sequence>
<dbReference type="HOGENOM" id="CLU_939267_0_0_11"/>
<dbReference type="STRING" id="106370.Francci3_3306"/>
<dbReference type="Proteomes" id="UP000001937">
    <property type="component" value="Chromosome"/>
</dbReference>
<keyword evidence="2" id="KW-1185">Reference proteome</keyword>
<dbReference type="AlphaFoldDB" id="Q2J7S9"/>
<dbReference type="KEGG" id="fra:Francci3_3306"/>
<protein>
    <submittedName>
        <fullName evidence="1">Uncharacterized protein</fullName>
    </submittedName>
</protein>
<name>Q2J7S9_FRACC</name>
<proteinExistence type="predicted"/>
<evidence type="ECO:0000313" key="2">
    <source>
        <dbReference type="Proteomes" id="UP000001937"/>
    </source>
</evidence>
<organism evidence="1 2">
    <name type="scientific">Frankia casuarinae (strain DSM 45818 / CECT 9043 / HFP020203 / CcI3)</name>
    <dbReference type="NCBI Taxonomy" id="106370"/>
    <lineage>
        <taxon>Bacteria</taxon>
        <taxon>Bacillati</taxon>
        <taxon>Actinomycetota</taxon>
        <taxon>Actinomycetes</taxon>
        <taxon>Frankiales</taxon>
        <taxon>Frankiaceae</taxon>
        <taxon>Frankia</taxon>
    </lineage>
</organism>